<dbReference type="SUPFAM" id="SSF52540">
    <property type="entry name" value="P-loop containing nucleoside triphosphate hydrolases"/>
    <property type="match status" value="1"/>
</dbReference>
<reference evidence="4 5" key="1">
    <citation type="submission" date="2021-01" db="EMBL/GenBank/DDBJ databases">
        <title>Sequencing the genomes of 1000 actinobacteria strains.</title>
        <authorList>
            <person name="Klenk H.-P."/>
        </authorList>
    </citation>
    <scope>NUCLEOTIDE SEQUENCE [LARGE SCALE GENOMIC DNA]</scope>
    <source>
        <strain evidence="4 5">DSM 18662</strain>
    </source>
</reference>
<gene>
    <name evidence="4" type="ORF">JOE57_002770</name>
</gene>
<name>A0ABS2RPH6_9ACTN</name>
<keyword evidence="2" id="KW-1133">Transmembrane helix</keyword>
<dbReference type="InterPro" id="IPR006073">
    <property type="entry name" value="GTP-bd"/>
</dbReference>
<evidence type="ECO:0000313" key="5">
    <source>
        <dbReference type="Proteomes" id="UP000704762"/>
    </source>
</evidence>
<dbReference type="Pfam" id="PF01926">
    <property type="entry name" value="MMR_HSR1"/>
    <property type="match status" value="1"/>
</dbReference>
<protein>
    <recommendedName>
        <fullName evidence="3">G domain-containing protein</fullName>
    </recommendedName>
</protein>
<organism evidence="4 5">
    <name type="scientific">Microlunatus panaciterrae</name>
    <dbReference type="NCBI Taxonomy" id="400768"/>
    <lineage>
        <taxon>Bacteria</taxon>
        <taxon>Bacillati</taxon>
        <taxon>Actinomycetota</taxon>
        <taxon>Actinomycetes</taxon>
        <taxon>Propionibacteriales</taxon>
        <taxon>Propionibacteriaceae</taxon>
        <taxon>Microlunatus</taxon>
    </lineage>
</organism>
<keyword evidence="2" id="KW-0812">Transmembrane</keyword>
<keyword evidence="5" id="KW-1185">Reference proteome</keyword>
<comment type="caution">
    <text evidence="4">The sequence shown here is derived from an EMBL/GenBank/DDBJ whole genome shotgun (WGS) entry which is preliminary data.</text>
</comment>
<dbReference type="Gene3D" id="3.40.50.300">
    <property type="entry name" value="P-loop containing nucleotide triphosphate hydrolases"/>
    <property type="match status" value="1"/>
</dbReference>
<keyword evidence="2" id="KW-0472">Membrane</keyword>
<evidence type="ECO:0000256" key="2">
    <source>
        <dbReference type="SAM" id="Phobius"/>
    </source>
</evidence>
<dbReference type="RefSeq" id="WP_204918868.1">
    <property type="nucleotide sequence ID" value="NZ_BAAAQP010000003.1"/>
</dbReference>
<sequence length="699" mass="75151">MKARHDWSPEARDQFFGPEPRSDDPLPAHSEAVACCRSVLREAHRGSVRALRSHETTAYLLDFVEAAAIADTTTAGRPMRVVLMGRTMAGKSTLLAALTGGSAERIGVGAQRTSRDVFAAPALDLQEVEIVDTPGVGAKDGAEDVALAMAEVPGADLVLWVASNDSFQEETAQALRAVAFRGKPVVVALNCRARLFDELDREDFLDDPASVFDQHQGHFETIRAHLSAAGVQPLAEVMLHAEAARQARTDEEFGSGLKSASRVQHLLDTLEQESRVHRIARRVLRATDEVRVQAQMLSEVLADSEQQIRDLVRVARGLRKDQQLRAARLVDACQQRVEDDTVRMIGQRHGWHQTIADFGPQVAGKWEEEQDSLIAELDQALTSHLNELLRAIAEANSAAEQEWSTATLAAPRIEGLRDFRGLWKRRAAGAVVGAGGALAAALLGAKVGALAGGAFGGPIGAGVGLIVGGVGTALVSPLRKKVQSLFKGKGRILEENRELLRVEIGNVLEEMERQARTQTDTIIGRIRADLSSTAEQRAEAEVAVLDVAELLAGQQKLISAATAALDHDTAVCLLQVDGRPRLAASVERVTRLAGVCIAVEVTEQSFAESWLFPPSSPEVMTFGRPPSPEIPGARAASYVLGLTEQVPKVLRAHTDRTSVTIDALVPEPVLAAWSATLSDHLGTQITIARPNSLGVPRNE</sequence>
<feature type="domain" description="G" evidence="3">
    <location>
        <begin position="80"/>
        <end position="190"/>
    </location>
</feature>
<proteinExistence type="predicted"/>
<evidence type="ECO:0000259" key="3">
    <source>
        <dbReference type="Pfam" id="PF01926"/>
    </source>
</evidence>
<feature type="region of interest" description="Disordered" evidence="1">
    <location>
        <begin position="1"/>
        <end position="28"/>
    </location>
</feature>
<dbReference type="Proteomes" id="UP000704762">
    <property type="component" value="Unassembled WGS sequence"/>
</dbReference>
<feature type="compositionally biased region" description="Basic and acidic residues" evidence="1">
    <location>
        <begin position="1"/>
        <end position="13"/>
    </location>
</feature>
<dbReference type="InterPro" id="IPR027417">
    <property type="entry name" value="P-loop_NTPase"/>
</dbReference>
<evidence type="ECO:0000313" key="4">
    <source>
        <dbReference type="EMBL" id="MBM7799849.1"/>
    </source>
</evidence>
<feature type="transmembrane region" description="Helical" evidence="2">
    <location>
        <begin position="455"/>
        <end position="475"/>
    </location>
</feature>
<accession>A0ABS2RPH6</accession>
<evidence type="ECO:0000256" key="1">
    <source>
        <dbReference type="SAM" id="MobiDB-lite"/>
    </source>
</evidence>
<dbReference type="CDD" id="cd00882">
    <property type="entry name" value="Ras_like_GTPase"/>
    <property type="match status" value="1"/>
</dbReference>
<feature type="transmembrane region" description="Helical" evidence="2">
    <location>
        <begin position="427"/>
        <end position="449"/>
    </location>
</feature>
<dbReference type="EMBL" id="JAFBCF010000001">
    <property type="protein sequence ID" value="MBM7799849.1"/>
    <property type="molecule type" value="Genomic_DNA"/>
</dbReference>